<feature type="domain" description="Dyskerin-like" evidence="2">
    <location>
        <begin position="63"/>
        <end position="87"/>
    </location>
</feature>
<dbReference type="EnsemblPlants" id="OB07G29070.1">
    <property type="protein sequence ID" value="OB07G29070.1"/>
    <property type="gene ID" value="OB07G29070"/>
</dbReference>
<evidence type="ECO:0000256" key="1">
    <source>
        <dbReference type="SAM" id="MobiDB-lite"/>
    </source>
</evidence>
<dbReference type="InterPro" id="IPR012960">
    <property type="entry name" value="Dyskerin-like"/>
</dbReference>
<proteinExistence type="predicted"/>
<name>J3MNC5_ORYBR</name>
<dbReference type="Proteomes" id="UP000006038">
    <property type="component" value="Chromosome 7"/>
</dbReference>
<dbReference type="GO" id="GO:0009982">
    <property type="term" value="F:pseudouridine synthase activity"/>
    <property type="evidence" value="ECO:0007669"/>
    <property type="project" value="TreeGrafter"/>
</dbReference>
<sequence length="88" mass="9289">MSPPPPAAAAASPSSELTKSKKKKSKSKDADAVSAPAPSLAEAEAKTDGYIIKPQSLVPSLDTSTWPLLLKNYDRLNVRTGHYTPLPS</sequence>
<accession>J3MNC5</accession>
<dbReference type="eggNOG" id="KOG2529">
    <property type="taxonomic scope" value="Eukaryota"/>
</dbReference>
<dbReference type="PANTHER" id="PTHR23127:SF0">
    <property type="entry name" value="H_ACA RIBONUCLEOPROTEIN COMPLEX SUBUNIT DKC1"/>
    <property type="match status" value="1"/>
</dbReference>
<protein>
    <recommendedName>
        <fullName evidence="2">Dyskerin-like domain-containing protein</fullName>
    </recommendedName>
</protein>
<dbReference type="GO" id="GO:0003723">
    <property type="term" value="F:RNA binding"/>
    <property type="evidence" value="ECO:0007669"/>
    <property type="project" value="InterPro"/>
</dbReference>
<dbReference type="HOGENOM" id="CLU_2475486_0_0_1"/>
<dbReference type="Gene3D" id="2.30.130.10">
    <property type="entry name" value="PUA domain"/>
    <property type="match status" value="1"/>
</dbReference>
<dbReference type="AlphaFoldDB" id="J3MNC5"/>
<feature type="region of interest" description="Disordered" evidence="1">
    <location>
        <begin position="1"/>
        <end position="43"/>
    </location>
</feature>
<reference evidence="3" key="1">
    <citation type="journal article" date="2013" name="Nat. Commun.">
        <title>Whole-genome sequencing of Oryza brachyantha reveals mechanisms underlying Oryza genome evolution.</title>
        <authorList>
            <person name="Chen J."/>
            <person name="Huang Q."/>
            <person name="Gao D."/>
            <person name="Wang J."/>
            <person name="Lang Y."/>
            <person name="Liu T."/>
            <person name="Li B."/>
            <person name="Bai Z."/>
            <person name="Luis Goicoechea J."/>
            <person name="Liang C."/>
            <person name="Chen C."/>
            <person name="Zhang W."/>
            <person name="Sun S."/>
            <person name="Liao Y."/>
            <person name="Zhang X."/>
            <person name="Yang L."/>
            <person name="Song C."/>
            <person name="Wang M."/>
            <person name="Shi J."/>
            <person name="Liu G."/>
            <person name="Liu J."/>
            <person name="Zhou H."/>
            <person name="Zhou W."/>
            <person name="Yu Q."/>
            <person name="An N."/>
            <person name="Chen Y."/>
            <person name="Cai Q."/>
            <person name="Wang B."/>
            <person name="Liu B."/>
            <person name="Min J."/>
            <person name="Huang Y."/>
            <person name="Wu H."/>
            <person name="Li Z."/>
            <person name="Zhang Y."/>
            <person name="Yin Y."/>
            <person name="Song W."/>
            <person name="Jiang J."/>
            <person name="Jackson S.A."/>
            <person name="Wing R.A."/>
            <person name="Wang J."/>
            <person name="Chen M."/>
        </authorList>
    </citation>
    <scope>NUCLEOTIDE SEQUENCE [LARGE SCALE GENOMIC DNA]</scope>
    <source>
        <strain evidence="3">cv. IRGC 101232</strain>
    </source>
</reference>
<keyword evidence="4" id="KW-1185">Reference proteome</keyword>
<dbReference type="Pfam" id="PF08068">
    <property type="entry name" value="DKCLD"/>
    <property type="match status" value="1"/>
</dbReference>
<dbReference type="GO" id="GO:0031118">
    <property type="term" value="P:rRNA pseudouridine synthesis"/>
    <property type="evidence" value="ECO:0007669"/>
    <property type="project" value="TreeGrafter"/>
</dbReference>
<dbReference type="Gramene" id="OB07G29070.1">
    <property type="protein sequence ID" value="OB07G29070.1"/>
    <property type="gene ID" value="OB07G29070"/>
</dbReference>
<evidence type="ECO:0000313" key="4">
    <source>
        <dbReference type="Proteomes" id="UP000006038"/>
    </source>
</evidence>
<organism evidence="3">
    <name type="scientific">Oryza brachyantha</name>
    <name type="common">malo sina</name>
    <dbReference type="NCBI Taxonomy" id="4533"/>
    <lineage>
        <taxon>Eukaryota</taxon>
        <taxon>Viridiplantae</taxon>
        <taxon>Streptophyta</taxon>
        <taxon>Embryophyta</taxon>
        <taxon>Tracheophyta</taxon>
        <taxon>Spermatophyta</taxon>
        <taxon>Magnoliopsida</taxon>
        <taxon>Liliopsida</taxon>
        <taxon>Poales</taxon>
        <taxon>Poaceae</taxon>
        <taxon>BOP clade</taxon>
        <taxon>Oryzoideae</taxon>
        <taxon>Oryzeae</taxon>
        <taxon>Oryzinae</taxon>
        <taxon>Oryza</taxon>
    </lineage>
</organism>
<dbReference type="STRING" id="4533.J3MNC5"/>
<dbReference type="PANTHER" id="PTHR23127">
    <property type="entry name" value="CENTROMERE/MICROTUBULE BINDING PROTEIN CBF5"/>
    <property type="match status" value="1"/>
</dbReference>
<dbReference type="GO" id="GO:0031429">
    <property type="term" value="C:box H/ACA snoRNP complex"/>
    <property type="evidence" value="ECO:0007669"/>
    <property type="project" value="TreeGrafter"/>
</dbReference>
<dbReference type="GO" id="GO:0000495">
    <property type="term" value="P:box H/ACA sno(s)RNA 3'-end processing"/>
    <property type="evidence" value="ECO:0007669"/>
    <property type="project" value="TreeGrafter"/>
</dbReference>
<feature type="compositionally biased region" description="Low complexity" evidence="1">
    <location>
        <begin position="32"/>
        <end position="42"/>
    </location>
</feature>
<dbReference type="InterPro" id="IPR004802">
    <property type="entry name" value="tRNA_PsdUridine_synth_B_fam"/>
</dbReference>
<evidence type="ECO:0000259" key="2">
    <source>
        <dbReference type="Pfam" id="PF08068"/>
    </source>
</evidence>
<dbReference type="GO" id="GO:1990481">
    <property type="term" value="P:mRNA pseudouridine synthesis"/>
    <property type="evidence" value="ECO:0007669"/>
    <property type="project" value="TreeGrafter"/>
</dbReference>
<dbReference type="InterPro" id="IPR036974">
    <property type="entry name" value="PUA_sf"/>
</dbReference>
<reference evidence="3" key="2">
    <citation type="submission" date="2013-04" db="UniProtKB">
        <authorList>
            <consortium name="EnsemblPlants"/>
        </authorList>
    </citation>
    <scope>IDENTIFICATION</scope>
</reference>
<evidence type="ECO:0000313" key="3">
    <source>
        <dbReference type="EnsemblPlants" id="OB07G29070.1"/>
    </source>
</evidence>
<feature type="compositionally biased region" description="Low complexity" evidence="1">
    <location>
        <begin position="8"/>
        <end position="17"/>
    </location>
</feature>
<dbReference type="GO" id="GO:0031120">
    <property type="term" value="P:snRNA pseudouridine synthesis"/>
    <property type="evidence" value="ECO:0007669"/>
    <property type="project" value="TreeGrafter"/>
</dbReference>